<dbReference type="EMBL" id="DAEQIJ010000028">
    <property type="protein sequence ID" value="HBH2621856.1"/>
    <property type="molecule type" value="Genomic_DNA"/>
</dbReference>
<evidence type="ECO:0000313" key="3">
    <source>
        <dbReference type="EMBL" id="CDS82811.1"/>
    </source>
</evidence>
<dbReference type="CDD" id="cd00093">
    <property type="entry name" value="HTH_XRE"/>
    <property type="match status" value="1"/>
</dbReference>
<dbReference type="AlphaFoldDB" id="A0A031WG46"/>
<dbReference type="RefSeq" id="WP_009894676.1">
    <property type="nucleotide sequence ID" value="NZ_AP025558.1"/>
</dbReference>
<dbReference type="PROSITE" id="PS50943">
    <property type="entry name" value="HTH_CROC1"/>
    <property type="match status" value="1"/>
</dbReference>
<gene>
    <name evidence="3" type="ORF">BN1097_1100003</name>
    <name evidence="4" type="ORF">KRQ00_003669</name>
    <name evidence="5" type="ORF">SAMEA1402399_02939</name>
</gene>
<dbReference type="GeneID" id="66355753"/>
<accession>A0A031WG46</accession>
<evidence type="ECO:0000313" key="4">
    <source>
        <dbReference type="EMBL" id="HBH2621856.1"/>
    </source>
</evidence>
<keyword evidence="1" id="KW-0238">DNA-binding</keyword>
<dbReference type="SUPFAM" id="SSF47413">
    <property type="entry name" value="lambda repressor-like DNA-binding domains"/>
    <property type="match status" value="1"/>
</dbReference>
<reference evidence="3" key="1">
    <citation type="submission" date="2014-07" db="EMBL/GenBank/DDBJ databases">
        <authorList>
            <person name="Monot Marc"/>
        </authorList>
    </citation>
    <scope>NUCLEOTIDE SEQUENCE</scope>
    <source>
        <strain evidence="3">7032994</strain>
    </source>
</reference>
<evidence type="ECO:0000259" key="2">
    <source>
        <dbReference type="PROSITE" id="PS50943"/>
    </source>
</evidence>
<sequence length="78" mass="8912">MNKLKDFRIQKGLSRNQLGAELGLTSRYIAFLENGERVPSLNTAVKIAAYFNTSIEYIFLKNNCTKSTFKEKGAEKYE</sequence>
<dbReference type="SMART" id="SM00530">
    <property type="entry name" value="HTH_XRE"/>
    <property type="match status" value="1"/>
</dbReference>
<feature type="domain" description="HTH cro/C1-type" evidence="2">
    <location>
        <begin position="4"/>
        <end position="58"/>
    </location>
</feature>
<dbReference type="InterPro" id="IPR001387">
    <property type="entry name" value="Cro/C1-type_HTH"/>
</dbReference>
<evidence type="ECO:0000313" key="5">
    <source>
        <dbReference type="EMBL" id="VFD34135.1"/>
    </source>
</evidence>
<reference evidence="4" key="4">
    <citation type="submission" date="2021-06" db="EMBL/GenBank/DDBJ databases">
        <authorList>
            <consortium name="NCBI Pathogen Detection Project"/>
        </authorList>
    </citation>
    <scope>NUCLEOTIDE SEQUENCE</scope>
    <source>
        <strain evidence="4">Clostridioides</strain>
    </source>
</reference>
<dbReference type="GO" id="GO:0003677">
    <property type="term" value="F:DNA binding"/>
    <property type="evidence" value="ECO:0007669"/>
    <property type="project" value="UniProtKB-KW"/>
</dbReference>
<organism evidence="3">
    <name type="scientific">Clostridioides difficile</name>
    <name type="common">Peptoclostridium difficile</name>
    <dbReference type="NCBI Taxonomy" id="1496"/>
    <lineage>
        <taxon>Bacteria</taxon>
        <taxon>Bacillati</taxon>
        <taxon>Bacillota</taxon>
        <taxon>Clostridia</taxon>
        <taxon>Peptostreptococcales</taxon>
        <taxon>Peptostreptococcaceae</taxon>
        <taxon>Clostridioides</taxon>
    </lineage>
</organism>
<evidence type="ECO:0000313" key="6">
    <source>
        <dbReference type="Proteomes" id="UP000411588"/>
    </source>
</evidence>
<dbReference type="Proteomes" id="UP000879542">
    <property type="component" value="Unassembled WGS sequence"/>
</dbReference>
<dbReference type="PANTHER" id="PTHR46558">
    <property type="entry name" value="TRACRIPTIONAL REGULATORY PROTEIN-RELATED-RELATED"/>
    <property type="match status" value="1"/>
</dbReference>
<dbReference type="InterPro" id="IPR010982">
    <property type="entry name" value="Lambda_DNA-bd_dom_sf"/>
</dbReference>
<reference evidence="5 6" key="3">
    <citation type="submission" date="2019-02" db="EMBL/GenBank/DDBJ databases">
        <authorList>
            <consortium name="Pathogen Informatics"/>
        </authorList>
    </citation>
    <scope>NUCLEOTIDE SEQUENCE [LARGE SCALE GENOMIC DNA]</scope>
    <source>
        <strain evidence="6">clo34</strain>
        <strain evidence="5">Clo34</strain>
    </source>
</reference>
<protein>
    <submittedName>
        <fullName evidence="4 5">Transcriptional regulator</fullName>
    </submittedName>
    <submittedName>
        <fullName evidence="3">Transcriptional regulator, XRE family</fullName>
    </submittedName>
</protein>
<dbReference type="EMBL" id="CAADAN010000012">
    <property type="protein sequence ID" value="VFD34135.1"/>
    <property type="molecule type" value="Genomic_DNA"/>
</dbReference>
<dbReference type="Gene3D" id="1.10.260.40">
    <property type="entry name" value="lambda repressor-like DNA-binding domains"/>
    <property type="match status" value="1"/>
</dbReference>
<dbReference type="Proteomes" id="UP000411588">
    <property type="component" value="Unassembled WGS sequence"/>
</dbReference>
<proteinExistence type="predicted"/>
<dbReference type="Pfam" id="PF01381">
    <property type="entry name" value="HTH_3"/>
    <property type="match status" value="1"/>
</dbReference>
<reference evidence="4" key="2">
    <citation type="journal article" date="2018" name="Genome Biol.">
        <title>SKESA: strategic k-mer extension for scrupulous assemblies.</title>
        <authorList>
            <person name="Souvorov A."/>
            <person name="Agarwala R."/>
            <person name="Lipman D.J."/>
        </authorList>
    </citation>
    <scope>NUCLEOTIDE SEQUENCE</scope>
    <source>
        <strain evidence="4">Clostridioides</strain>
    </source>
</reference>
<evidence type="ECO:0000256" key="1">
    <source>
        <dbReference type="ARBA" id="ARBA00023125"/>
    </source>
</evidence>
<dbReference type="PANTHER" id="PTHR46558:SF11">
    <property type="entry name" value="HTH-TYPE TRANSCRIPTIONAL REGULATOR XRE"/>
    <property type="match status" value="1"/>
</dbReference>
<dbReference type="EMBL" id="LK932315">
    <property type="protein sequence ID" value="CDS82811.1"/>
    <property type="molecule type" value="Genomic_DNA"/>
</dbReference>
<name>A0A031WG46_CLODI</name>